<evidence type="ECO:0000313" key="2">
    <source>
        <dbReference type="WBParaSite" id="L893_g17304.t1"/>
    </source>
</evidence>
<reference evidence="2" key="1">
    <citation type="submission" date="2016-11" db="UniProtKB">
        <authorList>
            <consortium name="WormBaseParasite"/>
        </authorList>
    </citation>
    <scope>IDENTIFICATION</scope>
</reference>
<organism evidence="1 2">
    <name type="scientific">Steinernema glaseri</name>
    <dbReference type="NCBI Taxonomy" id="37863"/>
    <lineage>
        <taxon>Eukaryota</taxon>
        <taxon>Metazoa</taxon>
        <taxon>Ecdysozoa</taxon>
        <taxon>Nematoda</taxon>
        <taxon>Chromadorea</taxon>
        <taxon>Rhabditida</taxon>
        <taxon>Tylenchina</taxon>
        <taxon>Panagrolaimomorpha</taxon>
        <taxon>Strongyloidoidea</taxon>
        <taxon>Steinernematidae</taxon>
        <taxon>Steinernema</taxon>
    </lineage>
</organism>
<keyword evidence="1" id="KW-1185">Reference proteome</keyword>
<sequence>MAEKLTHRLWKKVVDVHRRNREYYGVYIQRTREGFLLFAEKKRTRICSDLKLIQKNRRFARIVFIDDQTNWDPLWEGAKAFGEVEAVKQLKSVAPQFEQSSWFVARDLRSQDIMMSALGNKLFGGIELVYDERTSLTFLEQQITKSPFLEMIQLSGNRWPQSVLPVLEKLYLKERPGRHVHLELLDSIKAENYIKFLENIFNHWKGNGTLNFSLGCYAKIVNPKARQTLLRRNEVTKLEPDKFRSVLRCETTKSIALCESNNYYHLLEFRTCECDVSKECYLKEQYPKYHNF</sequence>
<protein>
    <submittedName>
        <fullName evidence="2">FTH domain-containing protein</fullName>
    </submittedName>
</protein>
<dbReference type="AlphaFoldDB" id="A0A1I7YLE7"/>
<evidence type="ECO:0000313" key="1">
    <source>
        <dbReference type="Proteomes" id="UP000095287"/>
    </source>
</evidence>
<proteinExistence type="predicted"/>
<name>A0A1I7YLE7_9BILA</name>
<accession>A0A1I7YLE7</accession>
<dbReference type="Proteomes" id="UP000095287">
    <property type="component" value="Unplaced"/>
</dbReference>
<dbReference type="WBParaSite" id="L893_g17304.t1">
    <property type="protein sequence ID" value="L893_g17304.t1"/>
    <property type="gene ID" value="L893_g17304"/>
</dbReference>